<gene>
    <name evidence="2" type="ordered locus">MexAM1_META1p3948</name>
</gene>
<evidence type="ECO:0000313" key="3">
    <source>
        <dbReference type="Proteomes" id="UP000009081"/>
    </source>
</evidence>
<dbReference type="Gene3D" id="1.10.1750.10">
    <property type="match status" value="1"/>
</dbReference>
<dbReference type="KEGG" id="mea:Mex_1p3948"/>
<dbReference type="GO" id="GO:0006270">
    <property type="term" value="P:DNA replication initiation"/>
    <property type="evidence" value="ECO:0007669"/>
    <property type="project" value="InterPro"/>
</dbReference>
<dbReference type="GO" id="GO:0006275">
    <property type="term" value="P:regulation of DNA replication"/>
    <property type="evidence" value="ECO:0007669"/>
    <property type="project" value="InterPro"/>
</dbReference>
<name>C5B0P3_METEA</name>
<sequence>MVTPFFSDPVQLAAARARHVAKMHPLASKPQSNAKVASAPVKRDYIHVASEVPAAPPFIKAIIAEIAAQHGVSYGEVIGPRRSRKITSARFAAYHAVAKARPDYSLSQIARHFGNRDHSTVLRGLRKAAVSLGEAA</sequence>
<protein>
    <recommendedName>
        <fullName evidence="1">Chromosomal replication initiator DnaA C-terminal domain-containing protein</fullName>
    </recommendedName>
</protein>
<accession>C5B0P3</accession>
<dbReference type="SUPFAM" id="SSF48295">
    <property type="entry name" value="TrpR-like"/>
    <property type="match status" value="1"/>
</dbReference>
<dbReference type="AlphaFoldDB" id="C5B0P3"/>
<evidence type="ECO:0000313" key="2">
    <source>
        <dbReference type="EMBL" id="ACS41630.1"/>
    </source>
</evidence>
<dbReference type="EMBL" id="CP001510">
    <property type="protein sequence ID" value="ACS41630.1"/>
    <property type="molecule type" value="Genomic_DNA"/>
</dbReference>
<dbReference type="GO" id="GO:0005524">
    <property type="term" value="F:ATP binding"/>
    <property type="evidence" value="ECO:0007669"/>
    <property type="project" value="InterPro"/>
</dbReference>
<feature type="domain" description="Chromosomal replication initiator DnaA C-terminal" evidence="1">
    <location>
        <begin position="58"/>
        <end position="128"/>
    </location>
</feature>
<dbReference type="InterPro" id="IPR010921">
    <property type="entry name" value="Trp_repressor/repl_initiator"/>
</dbReference>
<dbReference type="CDD" id="cd06571">
    <property type="entry name" value="Bac_DnaA_C"/>
    <property type="match status" value="1"/>
</dbReference>
<dbReference type="SMART" id="SM00760">
    <property type="entry name" value="Bac_DnaA_C"/>
    <property type="match status" value="1"/>
</dbReference>
<dbReference type="RefSeq" id="WP_015857144.1">
    <property type="nucleotide sequence ID" value="NC_012808.1"/>
</dbReference>
<dbReference type="HOGENOM" id="CLU_1872981_0_0_5"/>
<dbReference type="OrthoDB" id="7776290at2"/>
<reference evidence="2 3" key="1">
    <citation type="journal article" date="2009" name="PLoS ONE">
        <title>Methylobacterium genome sequences: a reference blueprint to investigate microbial metabolism of C1 compounds from natural and industrial sources.</title>
        <authorList>
            <person name="Vuilleumier S."/>
            <person name="Chistoserdova L."/>
            <person name="Lee M.-C."/>
            <person name="Bringel F."/>
            <person name="Lajus A."/>
            <person name="Zhou Y."/>
            <person name="Gourion B."/>
            <person name="Barbe V."/>
            <person name="Chang J."/>
            <person name="Cruveiller S."/>
            <person name="Dossat C."/>
            <person name="Gillett W."/>
            <person name="Gruffaz C."/>
            <person name="Haugen E."/>
            <person name="Hourcade E."/>
            <person name="Levy R."/>
            <person name="Mangenot S."/>
            <person name="Muller E."/>
            <person name="Nadalig T."/>
            <person name="Pagni M."/>
            <person name="Penny C."/>
            <person name="Peyraud R."/>
            <person name="Robinson D.G."/>
            <person name="Roche D."/>
            <person name="Rouy Z."/>
            <person name="Saenampechek C."/>
            <person name="Salvignol G."/>
            <person name="Vallenet D."/>
            <person name="Wu Z."/>
            <person name="Marx C.J."/>
            <person name="Vorholt J.A."/>
            <person name="Olson M.V."/>
            <person name="Kaul R."/>
            <person name="Weissenbach J."/>
            <person name="Medigue C."/>
            <person name="Lidstrom M.E."/>
        </authorList>
    </citation>
    <scope>NUCLEOTIDE SEQUENCE [LARGE SCALE GENOMIC DNA]</scope>
    <source>
        <strain evidence="3">ATCC 14718 / DSM 1338 / JCM 2805 / NCIMB 9133 / AM1</strain>
    </source>
</reference>
<dbReference type="Proteomes" id="UP000009081">
    <property type="component" value="Chromosome"/>
</dbReference>
<evidence type="ECO:0000259" key="1">
    <source>
        <dbReference type="SMART" id="SM00760"/>
    </source>
</evidence>
<dbReference type="InterPro" id="IPR013159">
    <property type="entry name" value="DnaA_C"/>
</dbReference>
<proteinExistence type="predicted"/>
<organism evidence="2 3">
    <name type="scientific">Methylorubrum extorquens (strain ATCC 14718 / DSM 1338 / JCM 2805 / NCIMB 9133 / AM1)</name>
    <name type="common">Methylobacterium extorquens</name>
    <dbReference type="NCBI Taxonomy" id="272630"/>
    <lineage>
        <taxon>Bacteria</taxon>
        <taxon>Pseudomonadati</taxon>
        <taxon>Pseudomonadota</taxon>
        <taxon>Alphaproteobacteria</taxon>
        <taxon>Hyphomicrobiales</taxon>
        <taxon>Methylobacteriaceae</taxon>
        <taxon>Methylorubrum</taxon>
    </lineage>
</organism>
<dbReference type="STRING" id="272630.MexAM1_META1p3948"/>
<dbReference type="GO" id="GO:0043565">
    <property type="term" value="F:sequence-specific DNA binding"/>
    <property type="evidence" value="ECO:0007669"/>
    <property type="project" value="InterPro"/>
</dbReference>
<keyword evidence="3" id="KW-1185">Reference proteome</keyword>
<dbReference type="Pfam" id="PF08299">
    <property type="entry name" value="Bac_DnaA_C"/>
    <property type="match status" value="1"/>
</dbReference>